<protein>
    <submittedName>
        <fullName evidence="3">Uncharacterized protein</fullName>
    </submittedName>
</protein>
<dbReference type="AlphaFoldDB" id="A0A7X1J0D1"/>
<feature type="region of interest" description="Disordered" evidence="1">
    <location>
        <begin position="109"/>
        <end position="129"/>
    </location>
</feature>
<comment type="caution">
    <text evidence="3">The sequence shown here is derived from an EMBL/GenBank/DDBJ whole genome shotgun (WGS) entry which is preliminary data.</text>
</comment>
<feature type="transmembrane region" description="Helical" evidence="2">
    <location>
        <begin position="70"/>
        <end position="88"/>
    </location>
</feature>
<gene>
    <name evidence="3" type="ORF">H4N64_09925</name>
</gene>
<evidence type="ECO:0000256" key="1">
    <source>
        <dbReference type="SAM" id="MobiDB-lite"/>
    </source>
</evidence>
<feature type="region of interest" description="Disordered" evidence="1">
    <location>
        <begin position="36"/>
        <end position="64"/>
    </location>
</feature>
<dbReference type="InterPro" id="IPR046151">
    <property type="entry name" value="DUF6153"/>
</dbReference>
<proteinExistence type="predicted"/>
<dbReference type="Proteomes" id="UP000584670">
    <property type="component" value="Unassembled WGS sequence"/>
</dbReference>
<sequence>MRASRYVRAGGALGQFLLVVVLALGVFVMHTVGHPEDSSHSGMRTASHAAPMDHPADGSSTHEPAMPMDMASLCVAVLFGAWVLAALLKSAFTRHRDWLARLLAQVAAVGRPNPPPRGPDLNRLSVLRQ</sequence>
<keyword evidence="2" id="KW-0472">Membrane</keyword>
<dbReference type="EMBL" id="JACMSF010000008">
    <property type="protein sequence ID" value="MBC2901918.1"/>
    <property type="molecule type" value="Genomic_DNA"/>
</dbReference>
<keyword evidence="2" id="KW-0812">Transmembrane</keyword>
<dbReference type="Pfam" id="PF19650">
    <property type="entry name" value="DUF6153"/>
    <property type="match status" value="1"/>
</dbReference>
<accession>A0A7X1J0D1</accession>
<reference evidence="3 4" key="1">
    <citation type="submission" date="2020-08" db="EMBL/GenBank/DDBJ databases">
        <title>Streptomyces sp. PSKA01 genome sequencing and assembly.</title>
        <authorList>
            <person name="Mandal S."/>
            <person name="Maiti P.K."/>
            <person name="Das P."/>
        </authorList>
    </citation>
    <scope>NUCLEOTIDE SEQUENCE [LARGE SCALE GENOMIC DNA]</scope>
    <source>
        <strain evidence="3 4">PSKA01</strain>
    </source>
</reference>
<feature type="transmembrane region" description="Helical" evidence="2">
    <location>
        <begin position="12"/>
        <end position="33"/>
    </location>
</feature>
<evidence type="ECO:0000313" key="3">
    <source>
        <dbReference type="EMBL" id="MBC2901918.1"/>
    </source>
</evidence>
<dbReference type="RefSeq" id="WP_186281834.1">
    <property type="nucleotide sequence ID" value="NZ_JACMSF010000008.1"/>
</dbReference>
<evidence type="ECO:0000256" key="2">
    <source>
        <dbReference type="SAM" id="Phobius"/>
    </source>
</evidence>
<organism evidence="3 4">
    <name type="scientific">Streptomyces cupreus</name>
    <dbReference type="NCBI Taxonomy" id="2759956"/>
    <lineage>
        <taxon>Bacteria</taxon>
        <taxon>Bacillati</taxon>
        <taxon>Actinomycetota</taxon>
        <taxon>Actinomycetes</taxon>
        <taxon>Kitasatosporales</taxon>
        <taxon>Streptomycetaceae</taxon>
        <taxon>Streptomyces</taxon>
    </lineage>
</organism>
<evidence type="ECO:0000313" key="4">
    <source>
        <dbReference type="Proteomes" id="UP000584670"/>
    </source>
</evidence>
<name>A0A7X1J0D1_9ACTN</name>
<keyword evidence="2" id="KW-1133">Transmembrane helix</keyword>
<keyword evidence="4" id="KW-1185">Reference proteome</keyword>